<evidence type="ECO:0000313" key="2">
    <source>
        <dbReference type="Proteomes" id="UP000215914"/>
    </source>
</evidence>
<name>A0A251VBP2_HELAN</name>
<gene>
    <name evidence="1" type="ORF">HannXRQ_Chr03g0093131</name>
</gene>
<dbReference type="EMBL" id="CM007892">
    <property type="protein sequence ID" value="OTG33037.1"/>
    <property type="molecule type" value="Genomic_DNA"/>
</dbReference>
<protein>
    <submittedName>
        <fullName evidence="1">Uncharacterized protein</fullName>
    </submittedName>
</protein>
<keyword evidence="2" id="KW-1185">Reference proteome</keyword>
<proteinExistence type="predicted"/>
<organism evidence="1 2">
    <name type="scientific">Helianthus annuus</name>
    <name type="common">Common sunflower</name>
    <dbReference type="NCBI Taxonomy" id="4232"/>
    <lineage>
        <taxon>Eukaryota</taxon>
        <taxon>Viridiplantae</taxon>
        <taxon>Streptophyta</taxon>
        <taxon>Embryophyta</taxon>
        <taxon>Tracheophyta</taxon>
        <taxon>Spermatophyta</taxon>
        <taxon>Magnoliopsida</taxon>
        <taxon>eudicotyledons</taxon>
        <taxon>Gunneridae</taxon>
        <taxon>Pentapetalae</taxon>
        <taxon>asterids</taxon>
        <taxon>campanulids</taxon>
        <taxon>Asterales</taxon>
        <taxon>Asteraceae</taxon>
        <taxon>Asteroideae</taxon>
        <taxon>Heliantheae alliance</taxon>
        <taxon>Heliantheae</taxon>
        <taxon>Helianthus</taxon>
    </lineage>
</organism>
<dbReference type="AlphaFoldDB" id="A0A251VBP2"/>
<accession>A0A251VBP2</accession>
<sequence>MSRFTNQCYRFVIREVSCTRYWQNYKNFVTSQRVGLGNYTSSSSCGLGRVHGCLLDLSNEPIHEPVL</sequence>
<evidence type="ECO:0000313" key="1">
    <source>
        <dbReference type="EMBL" id="OTG33037.1"/>
    </source>
</evidence>
<dbReference type="InParanoid" id="A0A251VBP2"/>
<dbReference type="Proteomes" id="UP000215914">
    <property type="component" value="Chromosome 3"/>
</dbReference>
<reference evidence="2" key="1">
    <citation type="journal article" date="2017" name="Nature">
        <title>The sunflower genome provides insights into oil metabolism, flowering and Asterid evolution.</title>
        <authorList>
            <person name="Badouin H."/>
            <person name="Gouzy J."/>
            <person name="Grassa C.J."/>
            <person name="Murat F."/>
            <person name="Staton S.E."/>
            <person name="Cottret L."/>
            <person name="Lelandais-Briere C."/>
            <person name="Owens G.L."/>
            <person name="Carrere S."/>
            <person name="Mayjonade B."/>
            <person name="Legrand L."/>
            <person name="Gill N."/>
            <person name="Kane N.C."/>
            <person name="Bowers J.E."/>
            <person name="Hubner S."/>
            <person name="Bellec A."/>
            <person name="Berard A."/>
            <person name="Berges H."/>
            <person name="Blanchet N."/>
            <person name="Boniface M.C."/>
            <person name="Brunel D."/>
            <person name="Catrice O."/>
            <person name="Chaidir N."/>
            <person name="Claudel C."/>
            <person name="Donnadieu C."/>
            <person name="Faraut T."/>
            <person name="Fievet G."/>
            <person name="Helmstetter N."/>
            <person name="King M."/>
            <person name="Knapp S.J."/>
            <person name="Lai Z."/>
            <person name="Le Paslier M.C."/>
            <person name="Lippi Y."/>
            <person name="Lorenzon L."/>
            <person name="Mandel J.R."/>
            <person name="Marage G."/>
            <person name="Marchand G."/>
            <person name="Marquand E."/>
            <person name="Bret-Mestries E."/>
            <person name="Morien E."/>
            <person name="Nambeesan S."/>
            <person name="Nguyen T."/>
            <person name="Pegot-Espagnet P."/>
            <person name="Pouilly N."/>
            <person name="Raftis F."/>
            <person name="Sallet E."/>
            <person name="Schiex T."/>
            <person name="Thomas J."/>
            <person name="Vandecasteele C."/>
            <person name="Vares D."/>
            <person name="Vear F."/>
            <person name="Vautrin S."/>
            <person name="Crespi M."/>
            <person name="Mangin B."/>
            <person name="Burke J.M."/>
            <person name="Salse J."/>
            <person name="Munos S."/>
            <person name="Vincourt P."/>
            <person name="Rieseberg L.H."/>
            <person name="Langlade N.B."/>
        </authorList>
    </citation>
    <scope>NUCLEOTIDE SEQUENCE [LARGE SCALE GENOMIC DNA]</scope>
    <source>
        <strain evidence="2">cv. SF193</strain>
    </source>
</reference>